<organism evidence="1 2">
    <name type="scientific">Potamilus streckersoni</name>
    <dbReference type="NCBI Taxonomy" id="2493646"/>
    <lineage>
        <taxon>Eukaryota</taxon>
        <taxon>Metazoa</taxon>
        <taxon>Spiralia</taxon>
        <taxon>Lophotrochozoa</taxon>
        <taxon>Mollusca</taxon>
        <taxon>Bivalvia</taxon>
        <taxon>Autobranchia</taxon>
        <taxon>Heteroconchia</taxon>
        <taxon>Palaeoheterodonta</taxon>
        <taxon>Unionida</taxon>
        <taxon>Unionoidea</taxon>
        <taxon>Unionidae</taxon>
        <taxon>Ambleminae</taxon>
        <taxon>Lampsilini</taxon>
        <taxon>Potamilus</taxon>
    </lineage>
</organism>
<evidence type="ECO:0000313" key="2">
    <source>
        <dbReference type="Proteomes" id="UP001195483"/>
    </source>
</evidence>
<reference evidence="1" key="3">
    <citation type="submission" date="2023-05" db="EMBL/GenBank/DDBJ databases">
        <authorList>
            <person name="Smith C.H."/>
        </authorList>
    </citation>
    <scope>NUCLEOTIDE SEQUENCE</scope>
    <source>
        <strain evidence="1">CHS0354</strain>
        <tissue evidence="1">Mantle</tissue>
    </source>
</reference>
<gene>
    <name evidence="1" type="ORF">CHS0354_036632</name>
</gene>
<proteinExistence type="predicted"/>
<keyword evidence="2" id="KW-1185">Reference proteome</keyword>
<name>A0AAE0SRU1_9BIVA</name>
<protein>
    <submittedName>
        <fullName evidence="1">Uncharacterized protein</fullName>
    </submittedName>
</protein>
<dbReference type="EMBL" id="JAEAOA010002144">
    <property type="protein sequence ID" value="KAK3596793.1"/>
    <property type="molecule type" value="Genomic_DNA"/>
</dbReference>
<dbReference type="AlphaFoldDB" id="A0AAE0SRU1"/>
<reference evidence="1" key="1">
    <citation type="journal article" date="2021" name="Genome Biol. Evol.">
        <title>A High-Quality Reference Genome for a Parasitic Bivalve with Doubly Uniparental Inheritance (Bivalvia: Unionida).</title>
        <authorList>
            <person name="Smith C.H."/>
        </authorList>
    </citation>
    <scope>NUCLEOTIDE SEQUENCE</scope>
    <source>
        <strain evidence="1">CHS0354</strain>
    </source>
</reference>
<reference evidence="1" key="2">
    <citation type="journal article" date="2021" name="Genome Biol. Evol.">
        <title>Developing a high-quality reference genome for a parasitic bivalve with doubly uniparental inheritance (Bivalvia: Unionida).</title>
        <authorList>
            <person name="Smith C.H."/>
        </authorList>
    </citation>
    <scope>NUCLEOTIDE SEQUENCE</scope>
    <source>
        <strain evidence="1">CHS0354</strain>
        <tissue evidence="1">Mantle</tissue>
    </source>
</reference>
<accession>A0AAE0SRU1</accession>
<sequence>MTTTENHDKCTNSFVNAITAEHSCGGRGDGGCMLSDIFRYDICSYQVVGEAMEGVCYLIYFRYDICSYQVVGEAVEGGGRGDGGVCYLIYFRYEICSYEVVGEVMEGGGRGGGGCIISDIFPVLYLFLRGGGRGDGRCMISDIFPVVGEAVEGAAEVLKMFPDARDKISLLHELDTMDMEAADINNLLEDIQLKYKTVVGNSGVYEAMDQVKQTIHKLEKPDEDTNFSQIHATLITEAIGKLRRAHTELSSVLSEIESLKEKIDSELRSEANFRDCVERANKKALMIDGPV</sequence>
<evidence type="ECO:0000313" key="1">
    <source>
        <dbReference type="EMBL" id="KAK3596793.1"/>
    </source>
</evidence>
<dbReference type="Proteomes" id="UP001195483">
    <property type="component" value="Unassembled WGS sequence"/>
</dbReference>
<comment type="caution">
    <text evidence="1">The sequence shown here is derived from an EMBL/GenBank/DDBJ whole genome shotgun (WGS) entry which is preliminary data.</text>
</comment>